<accession>A0ABU6HUA5</accession>
<comment type="caution">
    <text evidence="4">The sequence shown here is derived from an EMBL/GenBank/DDBJ whole genome shotgun (WGS) entry which is preliminary data.</text>
</comment>
<evidence type="ECO:0000313" key="4">
    <source>
        <dbReference type="EMBL" id="MEC3876600.1"/>
    </source>
</evidence>
<dbReference type="RefSeq" id="WP_326321332.1">
    <property type="nucleotide sequence ID" value="NZ_JAYLAA010000042.1"/>
</dbReference>
<dbReference type="Gene3D" id="2.60.120.260">
    <property type="entry name" value="Galactose-binding domain-like"/>
    <property type="match status" value="1"/>
</dbReference>
<evidence type="ECO:0000259" key="3">
    <source>
        <dbReference type="Pfam" id="PF18962"/>
    </source>
</evidence>
<name>A0ABU6HUA5_9FLAO</name>
<evidence type="ECO:0000256" key="1">
    <source>
        <dbReference type="ARBA" id="ARBA00022729"/>
    </source>
</evidence>
<dbReference type="Proteomes" id="UP001348397">
    <property type="component" value="Unassembled WGS sequence"/>
</dbReference>
<evidence type="ECO:0000313" key="5">
    <source>
        <dbReference type="Proteomes" id="UP001348397"/>
    </source>
</evidence>
<feature type="chain" id="PRO_5045727840" evidence="2">
    <location>
        <begin position="21"/>
        <end position="279"/>
    </location>
</feature>
<dbReference type="NCBIfam" id="TIGR04183">
    <property type="entry name" value="Por_Secre_tail"/>
    <property type="match status" value="1"/>
</dbReference>
<keyword evidence="1 2" id="KW-0732">Signal</keyword>
<gene>
    <name evidence="4" type="ORF">SOP96_12820</name>
</gene>
<feature type="domain" description="Secretion system C-terminal sorting" evidence="3">
    <location>
        <begin position="212"/>
        <end position="276"/>
    </location>
</feature>
<protein>
    <submittedName>
        <fullName evidence="4">T9SS type A sorting domain-containing protein</fullName>
    </submittedName>
</protein>
<keyword evidence="5" id="KW-1185">Reference proteome</keyword>
<organism evidence="4 5">
    <name type="scientific">Chryseobacterium salviniae</name>
    <dbReference type="NCBI Taxonomy" id="3101750"/>
    <lineage>
        <taxon>Bacteria</taxon>
        <taxon>Pseudomonadati</taxon>
        <taxon>Bacteroidota</taxon>
        <taxon>Flavobacteriia</taxon>
        <taxon>Flavobacteriales</taxon>
        <taxon>Weeksellaceae</taxon>
        <taxon>Chryseobacterium group</taxon>
        <taxon>Chryseobacterium</taxon>
    </lineage>
</organism>
<proteinExistence type="predicted"/>
<dbReference type="NCBIfam" id="NF038128">
    <property type="entry name" value="choice_anch_J"/>
    <property type="match status" value="1"/>
</dbReference>
<sequence length="279" mass="30386">MKKYLLLASLFLGIIGNAQTLLSETFEGTTFPPTGWTRSNTNASRPWDFTNVNFTSGSVLETTFKITGTKSACIDWIAVANTANLTSPTFSMASASNPVLKFNVKVGWSYMINQNAGNLVAQISTNGTTWTDVWTEDTEPGFTNDGDGDPDTDLYNTVLVQKSLTPYIGQTNVQIRFRYTGNNADAVSIDDVQVLGSVLATHEVTARPKANIYPNPTKGEITVQADKKIKLLTVFDVLGKQIMKAETEKIDIGSLPKGTYFVAIDFSDGTSLAKKILKE</sequence>
<evidence type="ECO:0000256" key="2">
    <source>
        <dbReference type="SAM" id="SignalP"/>
    </source>
</evidence>
<dbReference type="EMBL" id="JAYLAA010000042">
    <property type="protein sequence ID" value="MEC3876600.1"/>
    <property type="molecule type" value="Genomic_DNA"/>
</dbReference>
<feature type="signal peptide" evidence="2">
    <location>
        <begin position="1"/>
        <end position="20"/>
    </location>
</feature>
<dbReference type="InterPro" id="IPR026444">
    <property type="entry name" value="Secre_tail"/>
</dbReference>
<dbReference type="Pfam" id="PF18962">
    <property type="entry name" value="Por_Secre_tail"/>
    <property type="match status" value="1"/>
</dbReference>
<reference evidence="4 5" key="1">
    <citation type="submission" date="2024-01" db="EMBL/GenBank/DDBJ databases">
        <title>Chryseobacterium sp. T9W2-O.</title>
        <authorList>
            <person name="Maltman C."/>
        </authorList>
    </citation>
    <scope>NUCLEOTIDE SEQUENCE [LARGE SCALE GENOMIC DNA]</scope>
    <source>
        <strain evidence="4 5">T9W2-O</strain>
    </source>
</reference>